<dbReference type="PANTHER" id="PTHR43434:SF1">
    <property type="entry name" value="PHOSPHOGLYCOLATE PHOSPHATASE"/>
    <property type="match status" value="1"/>
</dbReference>
<dbReference type="Gene3D" id="3.40.50.1000">
    <property type="entry name" value="HAD superfamily/HAD-like"/>
    <property type="match status" value="1"/>
</dbReference>
<evidence type="ECO:0000313" key="1">
    <source>
        <dbReference type="EMBL" id="TCO33076.1"/>
    </source>
</evidence>
<dbReference type="Pfam" id="PF00702">
    <property type="entry name" value="Hydrolase"/>
    <property type="match status" value="1"/>
</dbReference>
<reference evidence="1 2" key="1">
    <citation type="journal article" date="2015" name="Stand. Genomic Sci.">
        <title>Genomic Encyclopedia of Bacterial and Archaeal Type Strains, Phase III: the genomes of soil and plant-associated and newly described type strains.</title>
        <authorList>
            <person name="Whitman W.B."/>
            <person name="Woyke T."/>
            <person name="Klenk H.P."/>
            <person name="Zhou Y."/>
            <person name="Lilburn T.G."/>
            <person name="Beck B.J."/>
            <person name="De Vos P."/>
            <person name="Vandamme P."/>
            <person name="Eisen J.A."/>
            <person name="Garrity G."/>
            <person name="Hugenholtz P."/>
            <person name="Kyrpides N.C."/>
        </authorList>
    </citation>
    <scope>NUCLEOTIDE SEQUENCE [LARGE SCALE GENOMIC DNA]</scope>
    <source>
        <strain evidence="1 2">VKM Ac-2572</strain>
    </source>
</reference>
<protein>
    <submittedName>
        <fullName evidence="1">Phosphoglycolate phosphatase</fullName>
    </submittedName>
</protein>
<accession>A0A4R2HQA9</accession>
<dbReference type="GO" id="GO:0008967">
    <property type="term" value="F:phosphoglycolate phosphatase activity"/>
    <property type="evidence" value="ECO:0007669"/>
    <property type="project" value="TreeGrafter"/>
</dbReference>
<dbReference type="InterPro" id="IPR023214">
    <property type="entry name" value="HAD_sf"/>
</dbReference>
<organism evidence="1 2">
    <name type="scientific">Kribbella steppae</name>
    <dbReference type="NCBI Taxonomy" id="2512223"/>
    <lineage>
        <taxon>Bacteria</taxon>
        <taxon>Bacillati</taxon>
        <taxon>Actinomycetota</taxon>
        <taxon>Actinomycetes</taxon>
        <taxon>Propionibacteriales</taxon>
        <taxon>Kribbellaceae</taxon>
        <taxon>Kribbella</taxon>
    </lineage>
</organism>
<dbReference type="GO" id="GO:0006281">
    <property type="term" value="P:DNA repair"/>
    <property type="evidence" value="ECO:0007669"/>
    <property type="project" value="TreeGrafter"/>
</dbReference>
<dbReference type="AlphaFoldDB" id="A0A4R2HQA9"/>
<gene>
    <name evidence="1" type="ORF">EV652_10375</name>
</gene>
<dbReference type="PANTHER" id="PTHR43434">
    <property type="entry name" value="PHOSPHOGLYCOLATE PHOSPHATASE"/>
    <property type="match status" value="1"/>
</dbReference>
<comment type="caution">
    <text evidence="1">The sequence shown here is derived from an EMBL/GenBank/DDBJ whole genome shotgun (WGS) entry which is preliminary data.</text>
</comment>
<dbReference type="SUPFAM" id="SSF56784">
    <property type="entry name" value="HAD-like"/>
    <property type="match status" value="1"/>
</dbReference>
<proteinExistence type="predicted"/>
<dbReference type="Proteomes" id="UP000294508">
    <property type="component" value="Unassembled WGS sequence"/>
</dbReference>
<dbReference type="InterPro" id="IPR036412">
    <property type="entry name" value="HAD-like_sf"/>
</dbReference>
<name>A0A4R2HQA9_9ACTN</name>
<sequence length="229" mass="23715">MTGESPASVVRRTQAVLLDFDGPVCSVFAGYPATQIAEELRALIQDALGHLPQRILEASGPHEVLAASAPFGDRVWRQVEDALQAAEVKAVESATATPGADAFLSACSVSDRPVSIVSNNCEASVRAYLDHAGLASRIQHIEARDPVHVDRMKPSPFLLERAAGVLGVDPAQTVLIGDQISDVKAAIAARAGSVGFANKPGKSNDLAAAGADAVVEDMNDLAVAVAEAS</sequence>
<dbReference type="InterPro" id="IPR050155">
    <property type="entry name" value="HAD-like_hydrolase_sf"/>
</dbReference>
<evidence type="ECO:0000313" key="2">
    <source>
        <dbReference type="Proteomes" id="UP000294508"/>
    </source>
</evidence>
<dbReference type="GO" id="GO:0005829">
    <property type="term" value="C:cytosol"/>
    <property type="evidence" value="ECO:0007669"/>
    <property type="project" value="TreeGrafter"/>
</dbReference>
<dbReference type="EMBL" id="SLWN01000003">
    <property type="protein sequence ID" value="TCO33076.1"/>
    <property type="molecule type" value="Genomic_DNA"/>
</dbReference>
<keyword evidence="2" id="KW-1185">Reference proteome</keyword>